<gene>
    <name evidence="14" type="ORF">BJ508DRAFT_412537</name>
</gene>
<keyword evidence="7 11" id="KW-0119">Carbohydrate metabolism</keyword>
<dbReference type="OrthoDB" id="5558646at2759"/>
<dbReference type="AlphaFoldDB" id="A0A3N4IGQ0"/>
<evidence type="ECO:0000313" key="15">
    <source>
        <dbReference type="Proteomes" id="UP000275078"/>
    </source>
</evidence>
<keyword evidence="4 11" id="KW-0136">Cellulose degradation</keyword>
<keyword evidence="15" id="KW-1185">Reference proteome</keyword>
<protein>
    <recommendedName>
        <fullName evidence="11">AA9 family lytic polysaccharide monooxygenase</fullName>
        <ecNumber evidence="11">1.14.99.56</ecNumber>
    </recommendedName>
    <alternativeName>
        <fullName evidence="11">Endo-beta-1,4-glucanase</fullName>
    </alternativeName>
    <alternativeName>
        <fullName evidence="11">Glycosyl hydrolase 61 family protein</fullName>
    </alternativeName>
</protein>
<evidence type="ECO:0000256" key="2">
    <source>
        <dbReference type="ARBA" id="ARBA00004613"/>
    </source>
</evidence>
<dbReference type="PANTHER" id="PTHR33353">
    <property type="entry name" value="PUTATIVE (AFU_ORTHOLOGUE AFUA_1G12560)-RELATED"/>
    <property type="match status" value="1"/>
</dbReference>
<evidence type="ECO:0000256" key="4">
    <source>
        <dbReference type="ARBA" id="ARBA00023001"/>
    </source>
</evidence>
<reference evidence="14 15" key="1">
    <citation type="journal article" date="2018" name="Nat. Ecol. Evol.">
        <title>Pezizomycetes genomes reveal the molecular basis of ectomycorrhizal truffle lifestyle.</title>
        <authorList>
            <person name="Murat C."/>
            <person name="Payen T."/>
            <person name="Noel B."/>
            <person name="Kuo A."/>
            <person name="Morin E."/>
            <person name="Chen J."/>
            <person name="Kohler A."/>
            <person name="Krizsan K."/>
            <person name="Balestrini R."/>
            <person name="Da Silva C."/>
            <person name="Montanini B."/>
            <person name="Hainaut M."/>
            <person name="Levati E."/>
            <person name="Barry K.W."/>
            <person name="Belfiori B."/>
            <person name="Cichocki N."/>
            <person name="Clum A."/>
            <person name="Dockter R.B."/>
            <person name="Fauchery L."/>
            <person name="Guy J."/>
            <person name="Iotti M."/>
            <person name="Le Tacon F."/>
            <person name="Lindquist E.A."/>
            <person name="Lipzen A."/>
            <person name="Malagnac F."/>
            <person name="Mello A."/>
            <person name="Molinier V."/>
            <person name="Miyauchi S."/>
            <person name="Poulain J."/>
            <person name="Riccioni C."/>
            <person name="Rubini A."/>
            <person name="Sitrit Y."/>
            <person name="Splivallo R."/>
            <person name="Traeger S."/>
            <person name="Wang M."/>
            <person name="Zifcakova L."/>
            <person name="Wipf D."/>
            <person name="Zambonelli A."/>
            <person name="Paolocci F."/>
            <person name="Nowrousian M."/>
            <person name="Ottonello S."/>
            <person name="Baldrian P."/>
            <person name="Spatafora J.W."/>
            <person name="Henrissat B."/>
            <person name="Nagy L.G."/>
            <person name="Aury J.M."/>
            <person name="Wincker P."/>
            <person name="Grigoriev I.V."/>
            <person name="Bonfante P."/>
            <person name="Martin F.M."/>
        </authorList>
    </citation>
    <scope>NUCLEOTIDE SEQUENCE [LARGE SCALE GENOMIC DNA]</scope>
    <source>
        <strain evidence="14 15">RN42</strain>
    </source>
</reference>
<keyword evidence="5" id="KW-0186">Copper</keyword>
<dbReference type="Gene3D" id="2.70.50.70">
    <property type="match status" value="1"/>
</dbReference>
<evidence type="ECO:0000256" key="7">
    <source>
        <dbReference type="ARBA" id="ARBA00023277"/>
    </source>
</evidence>
<comment type="similarity">
    <text evidence="9">Belongs to the polysaccharide monooxygenase AA9 family.</text>
</comment>
<evidence type="ECO:0000256" key="6">
    <source>
        <dbReference type="ARBA" id="ARBA00023157"/>
    </source>
</evidence>
<sequence>MKLTIPTVLAIFASSSTLVSGHATFQYINDQSAPVRKPPTNNPVMDVSSQTLACNVNGGNAAQSTLSVQAGSTVTLEWHHDTRSSQAIDPSHKGPVITYLAKVPSAASANQPHNLNWFKIYHDGLTINGGTETWATDKLNANGGKYSHRIPSNIASGDYLLRSEVIALHAASSYPGAQFYMGCAQITVTGGSGSANPSTVKLPGAYNGNHAGIKIGIYYPKVTNYQIPGPAVFSG</sequence>
<dbReference type="GO" id="GO:0008810">
    <property type="term" value="F:cellulase activity"/>
    <property type="evidence" value="ECO:0007669"/>
    <property type="project" value="UniProtKB-UniRule"/>
</dbReference>
<evidence type="ECO:0000256" key="9">
    <source>
        <dbReference type="ARBA" id="ARBA00044502"/>
    </source>
</evidence>
<comment type="function">
    <text evidence="11">Lytic polysaccharide monooxygenase (LMPO) that depolymerizes crystalline and amorphous polysaccharides via the oxidation of scissile alpha- or beta-(1-4)-glycosidic bonds, yielding C1 and/or C4 oxidation products. Catalysis by LPMOs requires the reduction of the active-site copper from Cu(II) to Cu(I) by a reducing agent and H(2)O(2) or O(2) as a cosubstrate.</text>
</comment>
<comment type="subcellular location">
    <subcellularLocation>
        <location evidence="2 11">Secreted</location>
    </subcellularLocation>
</comment>
<evidence type="ECO:0000256" key="1">
    <source>
        <dbReference type="ARBA" id="ARBA00001973"/>
    </source>
</evidence>
<evidence type="ECO:0000256" key="8">
    <source>
        <dbReference type="ARBA" id="ARBA00023326"/>
    </source>
</evidence>
<comment type="catalytic activity">
    <reaction evidence="10 11">
        <text>[(1-&gt;4)-beta-D-glucosyl]n+m + reduced acceptor + O2 = 4-dehydro-beta-D-glucosyl-[(1-&gt;4)-beta-D-glucosyl]n-1 + [(1-&gt;4)-beta-D-glucosyl]m + acceptor + H2O.</text>
        <dbReference type="EC" id="1.14.99.56"/>
    </reaction>
</comment>
<proteinExistence type="inferred from homology"/>
<organism evidence="14 15">
    <name type="scientific">Ascobolus immersus RN42</name>
    <dbReference type="NCBI Taxonomy" id="1160509"/>
    <lineage>
        <taxon>Eukaryota</taxon>
        <taxon>Fungi</taxon>
        <taxon>Dikarya</taxon>
        <taxon>Ascomycota</taxon>
        <taxon>Pezizomycotina</taxon>
        <taxon>Pezizomycetes</taxon>
        <taxon>Pezizales</taxon>
        <taxon>Ascobolaceae</taxon>
        <taxon>Ascobolus</taxon>
    </lineage>
</organism>
<dbReference type="Proteomes" id="UP000275078">
    <property type="component" value="Unassembled WGS sequence"/>
</dbReference>
<name>A0A3N4IGQ0_ASCIM</name>
<dbReference type="EC" id="1.14.99.56" evidence="11"/>
<keyword evidence="3 11" id="KW-0964">Secreted</keyword>
<evidence type="ECO:0000313" key="14">
    <source>
        <dbReference type="EMBL" id="RPA84806.1"/>
    </source>
</evidence>
<dbReference type="CDD" id="cd21175">
    <property type="entry name" value="LPMO_AA9"/>
    <property type="match status" value="1"/>
</dbReference>
<dbReference type="Pfam" id="PF03443">
    <property type="entry name" value="AA9"/>
    <property type="match status" value="1"/>
</dbReference>
<evidence type="ECO:0000256" key="10">
    <source>
        <dbReference type="ARBA" id="ARBA00045077"/>
    </source>
</evidence>
<evidence type="ECO:0000256" key="3">
    <source>
        <dbReference type="ARBA" id="ARBA00022525"/>
    </source>
</evidence>
<dbReference type="InterPro" id="IPR005103">
    <property type="entry name" value="AA9_LPMO"/>
</dbReference>
<accession>A0A3N4IGQ0</accession>
<evidence type="ECO:0000256" key="11">
    <source>
        <dbReference type="RuleBase" id="RU368122"/>
    </source>
</evidence>
<dbReference type="GO" id="GO:0030245">
    <property type="term" value="P:cellulose catabolic process"/>
    <property type="evidence" value="ECO:0007669"/>
    <property type="project" value="UniProtKB-UniRule"/>
</dbReference>
<keyword evidence="8 11" id="KW-0624">Polysaccharide degradation</keyword>
<comment type="domain">
    <text evidence="11">Has a modular structure: an endo-beta-1,4-glucanase catalytic module at the N-terminus, a linker rich in serines and threonines, and a C-terminal carbohydrate-binding module (CBM).</text>
</comment>
<dbReference type="STRING" id="1160509.A0A3N4IGQ0"/>
<feature type="signal peptide" evidence="12">
    <location>
        <begin position="1"/>
        <end position="21"/>
    </location>
</feature>
<feature type="domain" description="Auxiliary Activity family 9 catalytic" evidence="13">
    <location>
        <begin position="19"/>
        <end position="225"/>
    </location>
</feature>
<comment type="cofactor">
    <cofactor evidence="1">
        <name>Cu(2+)</name>
        <dbReference type="ChEBI" id="CHEBI:29036"/>
    </cofactor>
</comment>
<evidence type="ECO:0000259" key="13">
    <source>
        <dbReference type="Pfam" id="PF03443"/>
    </source>
</evidence>
<evidence type="ECO:0000256" key="12">
    <source>
        <dbReference type="SAM" id="SignalP"/>
    </source>
</evidence>
<keyword evidence="12" id="KW-0732">Signal</keyword>
<dbReference type="GO" id="GO:0030248">
    <property type="term" value="F:cellulose binding"/>
    <property type="evidence" value="ECO:0007669"/>
    <property type="project" value="UniProtKB-UniRule"/>
</dbReference>
<dbReference type="EMBL" id="ML119657">
    <property type="protein sequence ID" value="RPA84806.1"/>
    <property type="molecule type" value="Genomic_DNA"/>
</dbReference>
<evidence type="ECO:0000256" key="5">
    <source>
        <dbReference type="ARBA" id="ARBA00023008"/>
    </source>
</evidence>
<dbReference type="PANTHER" id="PTHR33353:SF17">
    <property type="entry name" value="ENDO-BETA-1,4-GLUCANASE D"/>
    <property type="match status" value="1"/>
</dbReference>
<keyword evidence="6 11" id="KW-1015">Disulfide bond</keyword>
<dbReference type="GO" id="GO:0005576">
    <property type="term" value="C:extracellular region"/>
    <property type="evidence" value="ECO:0007669"/>
    <property type="project" value="UniProtKB-SubCell"/>
</dbReference>
<dbReference type="InterPro" id="IPR049892">
    <property type="entry name" value="AA9"/>
</dbReference>
<feature type="chain" id="PRO_5018175403" description="AA9 family lytic polysaccharide monooxygenase" evidence="12">
    <location>
        <begin position="22"/>
        <end position="235"/>
    </location>
</feature>